<dbReference type="eggNOG" id="KOG0221">
    <property type="taxonomic scope" value="Eukaryota"/>
</dbReference>
<dbReference type="AlphaFoldDB" id="A0A1D6FSP9"/>
<gene>
    <name evidence="1" type="ORF">ZEAMMB73_Zm00001d010684</name>
</gene>
<dbReference type="PaxDb" id="4577-GRMZM2G410318_P01"/>
<reference evidence="1" key="1">
    <citation type="submission" date="2015-12" db="EMBL/GenBank/DDBJ databases">
        <title>Update maize B73 reference genome by single molecule sequencing technologies.</title>
        <authorList>
            <consortium name="Maize Genome Sequencing Project"/>
            <person name="Ware D."/>
        </authorList>
    </citation>
    <scope>NUCLEOTIDE SEQUENCE</scope>
    <source>
        <tissue evidence="1">Seedling</tissue>
    </source>
</reference>
<dbReference type="EMBL" id="CM000784">
    <property type="protein sequence ID" value="AQK94590.1"/>
    <property type="molecule type" value="Genomic_DNA"/>
</dbReference>
<proteinExistence type="predicted"/>
<evidence type="ECO:0000313" key="1">
    <source>
        <dbReference type="EMBL" id="AQK94590.1"/>
    </source>
</evidence>
<organism evidence="1">
    <name type="scientific">Zea mays</name>
    <name type="common">Maize</name>
    <dbReference type="NCBI Taxonomy" id="4577"/>
    <lineage>
        <taxon>Eukaryota</taxon>
        <taxon>Viridiplantae</taxon>
        <taxon>Streptophyta</taxon>
        <taxon>Embryophyta</taxon>
        <taxon>Tracheophyta</taxon>
        <taxon>Spermatophyta</taxon>
        <taxon>Magnoliopsida</taxon>
        <taxon>Liliopsida</taxon>
        <taxon>Poales</taxon>
        <taxon>Poaceae</taxon>
        <taxon>PACMAD clade</taxon>
        <taxon>Panicoideae</taxon>
        <taxon>Andropogonodae</taxon>
        <taxon>Andropogoneae</taxon>
        <taxon>Tripsacinae</taxon>
        <taxon>Zea</taxon>
    </lineage>
</organism>
<name>A0A1D6FSP9_MAIZE</name>
<protein>
    <submittedName>
        <fullName evidence="1">Nuclear pore complex protein NUP205</fullName>
    </submittedName>
</protein>
<dbReference type="ExpressionAtlas" id="A0A1D6FSP9">
    <property type="expression patterns" value="baseline and differential"/>
</dbReference>
<sequence length="142" mass="16055">MPMSSPDLSPEMSTQQVHMACVMQGRRVGVAYYDSDTRQLFVLEIWEDSVGEFPLIDLVKFQSKASTIYTSTKTEEALLSALQRNDGNGEAPVVKLTKSSTFSYEQAWHMLAALYTVHKTWHFLNIVRSVISVAYNIPYISI</sequence>
<accession>A0A1D6FSP9</accession>